<accession>A0A8J3N208</accession>
<proteinExistence type="predicted"/>
<keyword evidence="1" id="KW-0732">Signal</keyword>
<dbReference type="EMBL" id="BNJK01000001">
    <property type="protein sequence ID" value="GHO91832.1"/>
    <property type="molecule type" value="Genomic_DNA"/>
</dbReference>
<organism evidence="3 4">
    <name type="scientific">Reticulibacter mediterranei</name>
    <dbReference type="NCBI Taxonomy" id="2778369"/>
    <lineage>
        <taxon>Bacteria</taxon>
        <taxon>Bacillati</taxon>
        <taxon>Chloroflexota</taxon>
        <taxon>Ktedonobacteria</taxon>
        <taxon>Ktedonobacterales</taxon>
        <taxon>Reticulibacteraceae</taxon>
        <taxon>Reticulibacter</taxon>
    </lineage>
</organism>
<reference evidence="3" key="1">
    <citation type="submission" date="2020-10" db="EMBL/GenBank/DDBJ databases">
        <title>Taxonomic study of unclassified bacteria belonging to the class Ktedonobacteria.</title>
        <authorList>
            <person name="Yabe S."/>
            <person name="Wang C.M."/>
            <person name="Zheng Y."/>
            <person name="Sakai Y."/>
            <person name="Cavaletti L."/>
            <person name="Monciardini P."/>
            <person name="Donadio S."/>
        </authorList>
    </citation>
    <scope>NUCLEOTIDE SEQUENCE</scope>
    <source>
        <strain evidence="3">ID150040</strain>
    </source>
</reference>
<dbReference type="PANTHER" id="PTHR21666">
    <property type="entry name" value="PEPTIDASE-RELATED"/>
    <property type="match status" value="1"/>
</dbReference>
<evidence type="ECO:0000259" key="2">
    <source>
        <dbReference type="Pfam" id="PF01551"/>
    </source>
</evidence>
<sequence length="135" mass="14636">MGTQAMQKPIAGSTISQVFGNPEYQSWCTCVRPHTGIDLAAPDGTPIMAADDGQVIWTGWDWSGLGWAVKINHGRYIATVYGHLSRFIVKVGQNVTKGEVIAYEGSTGASTGPHLHFMVVVNNYWIDPATYIALP</sequence>
<protein>
    <recommendedName>
        <fullName evidence="2">M23ase beta-sheet core domain-containing protein</fullName>
    </recommendedName>
</protein>
<evidence type="ECO:0000313" key="4">
    <source>
        <dbReference type="Proteomes" id="UP000597444"/>
    </source>
</evidence>
<name>A0A8J3N208_9CHLR</name>
<dbReference type="Proteomes" id="UP000597444">
    <property type="component" value="Unassembled WGS sequence"/>
</dbReference>
<dbReference type="CDD" id="cd12797">
    <property type="entry name" value="M23_peptidase"/>
    <property type="match status" value="1"/>
</dbReference>
<feature type="domain" description="M23ase beta-sheet core" evidence="2">
    <location>
        <begin position="33"/>
        <end position="128"/>
    </location>
</feature>
<dbReference type="SUPFAM" id="SSF51261">
    <property type="entry name" value="Duplicated hybrid motif"/>
    <property type="match status" value="1"/>
</dbReference>
<dbReference type="InterPro" id="IPR050570">
    <property type="entry name" value="Cell_wall_metabolism_enzyme"/>
</dbReference>
<evidence type="ECO:0000256" key="1">
    <source>
        <dbReference type="ARBA" id="ARBA00022729"/>
    </source>
</evidence>
<dbReference type="InterPro" id="IPR011055">
    <property type="entry name" value="Dup_hybrid_motif"/>
</dbReference>
<dbReference type="Gene3D" id="2.70.70.10">
    <property type="entry name" value="Glucose Permease (Domain IIA)"/>
    <property type="match status" value="1"/>
</dbReference>
<dbReference type="AlphaFoldDB" id="A0A8J3N208"/>
<evidence type="ECO:0000313" key="3">
    <source>
        <dbReference type="EMBL" id="GHO91832.1"/>
    </source>
</evidence>
<dbReference type="Pfam" id="PF01551">
    <property type="entry name" value="Peptidase_M23"/>
    <property type="match status" value="1"/>
</dbReference>
<gene>
    <name evidence="3" type="ORF">KSF_018800</name>
</gene>
<comment type="caution">
    <text evidence="3">The sequence shown here is derived from an EMBL/GenBank/DDBJ whole genome shotgun (WGS) entry which is preliminary data.</text>
</comment>
<dbReference type="GO" id="GO:0004222">
    <property type="term" value="F:metalloendopeptidase activity"/>
    <property type="evidence" value="ECO:0007669"/>
    <property type="project" value="TreeGrafter"/>
</dbReference>
<keyword evidence="4" id="KW-1185">Reference proteome</keyword>
<dbReference type="InterPro" id="IPR016047">
    <property type="entry name" value="M23ase_b-sheet_dom"/>
</dbReference>
<dbReference type="PANTHER" id="PTHR21666:SF289">
    <property type="entry name" value="L-ALA--D-GLU ENDOPEPTIDASE"/>
    <property type="match status" value="1"/>
</dbReference>